<keyword evidence="9 21" id="KW-0479">Metal-binding</keyword>
<dbReference type="SUPFAM" id="SSF52440">
    <property type="entry name" value="PreATP-grasp domain"/>
    <property type="match status" value="1"/>
</dbReference>
<evidence type="ECO:0000256" key="15">
    <source>
        <dbReference type="ARBA" id="ARBA00023211"/>
    </source>
</evidence>
<dbReference type="GO" id="GO:0008360">
    <property type="term" value="P:regulation of cell shape"/>
    <property type="evidence" value="ECO:0007669"/>
    <property type="project" value="UniProtKB-KW"/>
</dbReference>
<evidence type="ECO:0000256" key="8">
    <source>
        <dbReference type="ARBA" id="ARBA00022598"/>
    </source>
</evidence>
<dbReference type="Gene3D" id="3.40.50.20">
    <property type="match status" value="1"/>
</dbReference>
<dbReference type="EC" id="6.3.2.4" evidence="6 19"/>
<dbReference type="NCBIfam" id="TIGR01205">
    <property type="entry name" value="D_ala_D_alaTIGR"/>
    <property type="match status" value="1"/>
</dbReference>
<evidence type="ECO:0000256" key="18">
    <source>
        <dbReference type="ARBA" id="ARBA00060592"/>
    </source>
</evidence>
<feature type="active site" evidence="20">
    <location>
        <position position="20"/>
    </location>
</feature>
<dbReference type="Proteomes" id="UP000287823">
    <property type="component" value="Unassembled WGS sequence"/>
</dbReference>
<dbReference type="InterPro" id="IPR011761">
    <property type="entry name" value="ATP-grasp"/>
</dbReference>
<accession>A0A432WJW6</accession>
<dbReference type="UniPathway" id="UPA00219"/>
<comment type="subcellular location">
    <subcellularLocation>
        <location evidence="3 19">Cytoplasm</location>
    </subcellularLocation>
</comment>
<evidence type="ECO:0000256" key="9">
    <source>
        <dbReference type="ARBA" id="ARBA00022723"/>
    </source>
</evidence>
<dbReference type="GO" id="GO:0005829">
    <property type="term" value="C:cytosol"/>
    <property type="evidence" value="ECO:0007669"/>
    <property type="project" value="TreeGrafter"/>
</dbReference>
<keyword evidence="12 21" id="KW-0460">Magnesium</keyword>
<evidence type="ECO:0000256" key="11">
    <source>
        <dbReference type="ARBA" id="ARBA00022840"/>
    </source>
</evidence>
<keyword evidence="13 19" id="KW-0133">Cell shape</keyword>
<evidence type="ECO:0000256" key="17">
    <source>
        <dbReference type="ARBA" id="ARBA00047614"/>
    </source>
</evidence>
<dbReference type="GO" id="GO:0046872">
    <property type="term" value="F:metal ion binding"/>
    <property type="evidence" value="ECO:0007669"/>
    <property type="project" value="UniProtKB-KW"/>
</dbReference>
<dbReference type="PROSITE" id="PS00843">
    <property type="entry name" value="DALA_DALA_LIGASE_1"/>
    <property type="match status" value="1"/>
</dbReference>
<evidence type="ECO:0000256" key="2">
    <source>
        <dbReference type="ARBA" id="ARBA00003921"/>
    </source>
</evidence>
<evidence type="ECO:0000313" key="25">
    <source>
        <dbReference type="Proteomes" id="UP000287823"/>
    </source>
</evidence>
<dbReference type="RefSeq" id="WP_126798598.1">
    <property type="nucleotide sequence ID" value="NZ_PIPO01000002.1"/>
</dbReference>
<dbReference type="InterPro" id="IPR005905">
    <property type="entry name" value="D_ala_D_ala"/>
</dbReference>
<dbReference type="PIRSF" id="PIRSF039102">
    <property type="entry name" value="Ddl/VanB"/>
    <property type="match status" value="1"/>
</dbReference>
<evidence type="ECO:0000256" key="22">
    <source>
        <dbReference type="PROSITE-ProRule" id="PRU00409"/>
    </source>
</evidence>
<evidence type="ECO:0000256" key="5">
    <source>
        <dbReference type="ARBA" id="ARBA00010871"/>
    </source>
</evidence>
<feature type="active site" evidence="20">
    <location>
        <position position="282"/>
    </location>
</feature>
<evidence type="ECO:0000256" key="10">
    <source>
        <dbReference type="ARBA" id="ARBA00022741"/>
    </source>
</evidence>
<dbReference type="Gene3D" id="3.30.1490.20">
    <property type="entry name" value="ATP-grasp fold, A domain"/>
    <property type="match status" value="1"/>
</dbReference>
<evidence type="ECO:0000256" key="19">
    <source>
        <dbReference type="HAMAP-Rule" id="MF_00047"/>
    </source>
</evidence>
<gene>
    <name evidence="19" type="primary">ddl</name>
    <name evidence="24" type="ORF">CWE14_06370</name>
</gene>
<dbReference type="InterPro" id="IPR013815">
    <property type="entry name" value="ATP_grasp_subdomain_1"/>
</dbReference>
<comment type="pathway">
    <text evidence="18">Glycan biosynthesis.</text>
</comment>
<organism evidence="24 25">
    <name type="scientific">Aliidiomarina soli</name>
    <dbReference type="NCBI Taxonomy" id="1928574"/>
    <lineage>
        <taxon>Bacteria</taxon>
        <taxon>Pseudomonadati</taxon>
        <taxon>Pseudomonadota</taxon>
        <taxon>Gammaproteobacteria</taxon>
        <taxon>Alteromonadales</taxon>
        <taxon>Idiomarinaceae</taxon>
        <taxon>Aliidiomarina</taxon>
    </lineage>
</organism>
<comment type="cofactor">
    <cofactor evidence="21">
        <name>Mg(2+)</name>
        <dbReference type="ChEBI" id="CHEBI:18420"/>
    </cofactor>
    <cofactor evidence="21">
        <name>Mn(2+)</name>
        <dbReference type="ChEBI" id="CHEBI:29035"/>
    </cofactor>
    <text evidence="21">Binds 2 magnesium or manganese ions per subunit.</text>
</comment>
<evidence type="ECO:0000256" key="3">
    <source>
        <dbReference type="ARBA" id="ARBA00004496"/>
    </source>
</evidence>
<evidence type="ECO:0000256" key="20">
    <source>
        <dbReference type="PIRSR" id="PIRSR039102-1"/>
    </source>
</evidence>
<protein>
    <recommendedName>
        <fullName evidence="6 19">D-alanine--D-alanine ligase</fullName>
        <ecNumber evidence="6 19">6.3.2.4</ecNumber>
    </recommendedName>
    <alternativeName>
        <fullName evidence="19">D-Ala-D-Ala ligase</fullName>
    </alternativeName>
    <alternativeName>
        <fullName evidence="19">D-alanylalanine synthetase</fullName>
    </alternativeName>
</protein>
<comment type="similarity">
    <text evidence="5 19">Belongs to the D-alanine--D-alanine ligase family.</text>
</comment>
<feature type="binding site" evidence="21">
    <location>
        <position position="271"/>
    </location>
    <ligand>
        <name>Mg(2+)</name>
        <dbReference type="ChEBI" id="CHEBI:18420"/>
        <label>2</label>
    </ligand>
</feature>
<dbReference type="Pfam" id="PF07478">
    <property type="entry name" value="Dala_Dala_lig_C"/>
    <property type="match status" value="1"/>
</dbReference>
<keyword evidence="25" id="KW-1185">Reference proteome</keyword>
<proteinExistence type="inferred from homology"/>
<dbReference type="SUPFAM" id="SSF56059">
    <property type="entry name" value="Glutathione synthetase ATP-binding domain-like"/>
    <property type="match status" value="1"/>
</dbReference>
<feature type="domain" description="ATP-grasp" evidence="23">
    <location>
        <begin position="106"/>
        <end position="304"/>
    </location>
</feature>
<keyword evidence="16 19" id="KW-0961">Cell wall biogenesis/degradation</keyword>
<keyword evidence="7 19" id="KW-0963">Cytoplasm</keyword>
<evidence type="ECO:0000256" key="6">
    <source>
        <dbReference type="ARBA" id="ARBA00012216"/>
    </source>
</evidence>
<feature type="binding site" evidence="21">
    <location>
        <position position="258"/>
    </location>
    <ligand>
        <name>Mg(2+)</name>
        <dbReference type="ChEBI" id="CHEBI:18420"/>
        <label>1</label>
    </ligand>
</feature>
<dbReference type="Gene3D" id="3.30.470.20">
    <property type="entry name" value="ATP-grasp fold, B domain"/>
    <property type="match status" value="1"/>
</dbReference>
<dbReference type="FunFam" id="3.30.470.20:FF:000008">
    <property type="entry name" value="D-alanine--D-alanine ligase"/>
    <property type="match status" value="1"/>
</dbReference>
<evidence type="ECO:0000256" key="4">
    <source>
        <dbReference type="ARBA" id="ARBA00004752"/>
    </source>
</evidence>
<dbReference type="InterPro" id="IPR000291">
    <property type="entry name" value="D-Ala_lig_Van_CS"/>
</dbReference>
<keyword evidence="10 22" id="KW-0547">Nucleotide-binding</keyword>
<dbReference type="InterPro" id="IPR016185">
    <property type="entry name" value="PreATP-grasp_dom_sf"/>
</dbReference>
<evidence type="ECO:0000256" key="12">
    <source>
        <dbReference type="ARBA" id="ARBA00022842"/>
    </source>
</evidence>
<dbReference type="GO" id="GO:0071555">
    <property type="term" value="P:cell wall organization"/>
    <property type="evidence" value="ECO:0007669"/>
    <property type="project" value="UniProtKB-KW"/>
</dbReference>
<comment type="caution">
    <text evidence="24">The sequence shown here is derived from an EMBL/GenBank/DDBJ whole genome shotgun (WGS) entry which is preliminary data.</text>
</comment>
<dbReference type="GO" id="GO:0005524">
    <property type="term" value="F:ATP binding"/>
    <property type="evidence" value="ECO:0007669"/>
    <property type="project" value="UniProtKB-UniRule"/>
</dbReference>
<evidence type="ECO:0000256" key="16">
    <source>
        <dbReference type="ARBA" id="ARBA00023316"/>
    </source>
</evidence>
<sequence length="308" mass="32889">MNTSLSFGKVAVLGGGNSAEREVSLRSAAAVCKGLQQAGVDAHFVDTAETDVLTLKSAGYQCAFIALHGRGGEDGHTQAVLEAIGLPYTGSGVMACALAMDKARTKYLWRGIGLPTAASRVLTKSDVNENLANVLAELGGKVMVKPSQEGSSVGMAKAENAEQLQHALQHALQYDQDVLVEQWLDGPEYTVAVLNGDALPAIEVRTPHEFYDYAAKYQDNTTEYICPAPISDALEAELRRVAVKAFAAVGGKGWGRVDFKTDTQGDLQLLEVNMVPGMTEKSLVPMAARQQGMSFSDLVVRILRSSQE</sequence>
<evidence type="ECO:0000256" key="14">
    <source>
        <dbReference type="ARBA" id="ARBA00022984"/>
    </source>
</evidence>
<feature type="binding site" evidence="21">
    <location>
        <position position="273"/>
    </location>
    <ligand>
        <name>Mg(2+)</name>
        <dbReference type="ChEBI" id="CHEBI:18420"/>
        <label>2</label>
    </ligand>
</feature>
<dbReference type="InterPro" id="IPR011095">
    <property type="entry name" value="Dala_Dala_lig_C"/>
</dbReference>
<evidence type="ECO:0000256" key="1">
    <source>
        <dbReference type="ARBA" id="ARBA00001936"/>
    </source>
</evidence>
<dbReference type="PANTHER" id="PTHR23132:SF23">
    <property type="entry name" value="D-ALANINE--D-ALANINE LIGASE B"/>
    <property type="match status" value="1"/>
</dbReference>
<dbReference type="PROSITE" id="PS50975">
    <property type="entry name" value="ATP_GRASP"/>
    <property type="match status" value="1"/>
</dbReference>
<keyword evidence="8 19" id="KW-0436">Ligase</keyword>
<evidence type="ECO:0000256" key="7">
    <source>
        <dbReference type="ARBA" id="ARBA00022490"/>
    </source>
</evidence>
<comment type="catalytic activity">
    <reaction evidence="17 19">
        <text>2 D-alanine + ATP = D-alanyl-D-alanine + ADP + phosphate + H(+)</text>
        <dbReference type="Rhea" id="RHEA:11224"/>
        <dbReference type="ChEBI" id="CHEBI:15378"/>
        <dbReference type="ChEBI" id="CHEBI:30616"/>
        <dbReference type="ChEBI" id="CHEBI:43474"/>
        <dbReference type="ChEBI" id="CHEBI:57416"/>
        <dbReference type="ChEBI" id="CHEBI:57822"/>
        <dbReference type="ChEBI" id="CHEBI:456216"/>
        <dbReference type="EC" id="6.3.2.4"/>
    </reaction>
</comment>
<feature type="active site" evidence="20">
    <location>
        <position position="151"/>
    </location>
</feature>
<keyword evidence="15 21" id="KW-0464">Manganese</keyword>
<dbReference type="NCBIfam" id="NF002378">
    <property type="entry name" value="PRK01372.1"/>
    <property type="match status" value="1"/>
</dbReference>
<evidence type="ECO:0000313" key="24">
    <source>
        <dbReference type="EMBL" id="RUO34064.1"/>
    </source>
</evidence>
<keyword evidence="14 19" id="KW-0573">Peptidoglycan synthesis</keyword>
<dbReference type="FunFam" id="3.30.1490.20:FF:000007">
    <property type="entry name" value="D-alanine--D-alanine ligase"/>
    <property type="match status" value="1"/>
</dbReference>
<dbReference type="PANTHER" id="PTHR23132">
    <property type="entry name" value="D-ALANINE--D-ALANINE LIGASE"/>
    <property type="match status" value="1"/>
</dbReference>
<dbReference type="HAMAP" id="MF_00047">
    <property type="entry name" value="Dala_Dala_lig"/>
    <property type="match status" value="1"/>
</dbReference>
<dbReference type="GO" id="GO:0009252">
    <property type="term" value="P:peptidoglycan biosynthetic process"/>
    <property type="evidence" value="ECO:0007669"/>
    <property type="project" value="UniProtKB-UniRule"/>
</dbReference>
<keyword evidence="11 22" id="KW-0067">ATP-binding</keyword>
<evidence type="ECO:0000259" key="23">
    <source>
        <dbReference type="PROSITE" id="PS50975"/>
    </source>
</evidence>
<reference evidence="24 25" key="1">
    <citation type="journal article" date="2011" name="Front. Microbiol.">
        <title>Genomic signatures of strain selection and enhancement in Bacillus atrophaeus var. globigii, a historical biowarfare simulant.</title>
        <authorList>
            <person name="Gibbons H.S."/>
            <person name="Broomall S.M."/>
            <person name="McNew L.A."/>
            <person name="Daligault H."/>
            <person name="Chapman C."/>
            <person name="Bruce D."/>
            <person name="Karavis M."/>
            <person name="Krepps M."/>
            <person name="McGregor P.A."/>
            <person name="Hong C."/>
            <person name="Park K.H."/>
            <person name="Akmal A."/>
            <person name="Feldman A."/>
            <person name="Lin J.S."/>
            <person name="Chang W.E."/>
            <person name="Higgs B.W."/>
            <person name="Demirev P."/>
            <person name="Lindquist J."/>
            <person name="Liem A."/>
            <person name="Fochler E."/>
            <person name="Read T.D."/>
            <person name="Tapia R."/>
            <person name="Johnson S."/>
            <person name="Bishop-Lilly K.A."/>
            <person name="Detter C."/>
            <person name="Han C."/>
            <person name="Sozhamannan S."/>
            <person name="Rosenzweig C.N."/>
            <person name="Skowronski E.W."/>
        </authorList>
    </citation>
    <scope>NUCLEOTIDE SEQUENCE [LARGE SCALE GENOMIC DNA]</scope>
    <source>
        <strain evidence="24 25">Y4G10-17</strain>
    </source>
</reference>
<dbReference type="GO" id="GO:0008716">
    <property type="term" value="F:D-alanine-D-alanine ligase activity"/>
    <property type="evidence" value="ECO:0007669"/>
    <property type="project" value="UniProtKB-UniRule"/>
</dbReference>
<dbReference type="EMBL" id="PIPO01000002">
    <property type="protein sequence ID" value="RUO34064.1"/>
    <property type="molecule type" value="Genomic_DNA"/>
</dbReference>
<dbReference type="AlphaFoldDB" id="A0A432WJW6"/>
<comment type="cofactor">
    <cofactor evidence="1">
        <name>Mn(2+)</name>
        <dbReference type="ChEBI" id="CHEBI:29035"/>
    </cofactor>
</comment>
<evidence type="ECO:0000256" key="13">
    <source>
        <dbReference type="ARBA" id="ARBA00022960"/>
    </source>
</evidence>
<feature type="binding site" evidence="21">
    <location>
        <position position="271"/>
    </location>
    <ligand>
        <name>Mg(2+)</name>
        <dbReference type="ChEBI" id="CHEBI:18420"/>
        <label>1</label>
    </ligand>
</feature>
<evidence type="ECO:0000256" key="21">
    <source>
        <dbReference type="PIRSR" id="PIRSR039102-3"/>
    </source>
</evidence>
<name>A0A432WJW6_9GAMM</name>
<comment type="function">
    <text evidence="2 19">Cell wall formation.</text>
</comment>
<comment type="pathway">
    <text evidence="4 19">Cell wall biogenesis; peptidoglycan biosynthesis.</text>
</comment>